<protein>
    <submittedName>
        <fullName evidence="2">Uncharacterized protein</fullName>
    </submittedName>
</protein>
<dbReference type="RefSeq" id="WP_264322545.1">
    <property type="nucleotide sequence ID" value="NZ_JADEXN010000346.1"/>
</dbReference>
<evidence type="ECO:0000313" key="3">
    <source>
        <dbReference type="Proteomes" id="UP000621799"/>
    </source>
</evidence>
<evidence type="ECO:0000313" key="2">
    <source>
        <dbReference type="EMBL" id="MBE9042387.1"/>
    </source>
</evidence>
<keyword evidence="1" id="KW-0732">Signal</keyword>
<evidence type="ECO:0000256" key="1">
    <source>
        <dbReference type="SAM" id="SignalP"/>
    </source>
</evidence>
<dbReference type="AlphaFoldDB" id="A0A928VY81"/>
<keyword evidence="3" id="KW-1185">Reference proteome</keyword>
<gene>
    <name evidence="2" type="ORF">IQ235_16560</name>
</gene>
<organism evidence="2 3">
    <name type="scientific">Zarconia navalis LEGE 11467</name>
    <dbReference type="NCBI Taxonomy" id="1828826"/>
    <lineage>
        <taxon>Bacteria</taxon>
        <taxon>Bacillati</taxon>
        <taxon>Cyanobacteriota</taxon>
        <taxon>Cyanophyceae</taxon>
        <taxon>Oscillatoriophycideae</taxon>
        <taxon>Oscillatoriales</taxon>
        <taxon>Oscillatoriales incertae sedis</taxon>
        <taxon>Zarconia</taxon>
        <taxon>Zarconia navalis</taxon>
    </lineage>
</organism>
<dbReference type="Proteomes" id="UP000621799">
    <property type="component" value="Unassembled WGS sequence"/>
</dbReference>
<name>A0A928VY81_9CYAN</name>
<accession>A0A928VY81</accession>
<feature type="chain" id="PRO_5038059271" evidence="1">
    <location>
        <begin position="27"/>
        <end position="131"/>
    </location>
</feature>
<proteinExistence type="predicted"/>
<dbReference type="EMBL" id="JADEXN010000346">
    <property type="protein sequence ID" value="MBE9042387.1"/>
    <property type="molecule type" value="Genomic_DNA"/>
</dbReference>
<feature type="signal peptide" evidence="1">
    <location>
        <begin position="1"/>
        <end position="26"/>
    </location>
</feature>
<sequence>MKPTQLAIATLTLLSPLFLGAGSVFAQTEIESTESIESSEVWIVSDAIELNRAKNYARQAAARFNGGLENYRAEPAMHGPSSEAPFIINEDGSWTFTFLGGRPGSDVFSVETAVTVSPDGEFINIDYNQPL</sequence>
<comment type="caution">
    <text evidence="2">The sequence shown here is derived from an EMBL/GenBank/DDBJ whole genome shotgun (WGS) entry which is preliminary data.</text>
</comment>
<reference evidence="2" key="1">
    <citation type="submission" date="2020-10" db="EMBL/GenBank/DDBJ databases">
        <authorList>
            <person name="Castelo-Branco R."/>
            <person name="Eusebio N."/>
            <person name="Adriana R."/>
            <person name="Vieira A."/>
            <person name="Brugerolle De Fraissinette N."/>
            <person name="Rezende De Castro R."/>
            <person name="Schneider M.P."/>
            <person name="Vasconcelos V."/>
            <person name="Leao P.N."/>
        </authorList>
    </citation>
    <scope>NUCLEOTIDE SEQUENCE</scope>
    <source>
        <strain evidence="2">LEGE 11467</strain>
    </source>
</reference>